<dbReference type="RefSeq" id="XP_020085872.1">
    <property type="nucleotide sequence ID" value="XM_020230283.1"/>
</dbReference>
<evidence type="ECO:0000313" key="4">
    <source>
        <dbReference type="RefSeq" id="XP_020085869.1"/>
    </source>
</evidence>
<dbReference type="PANTHER" id="PTHR37219">
    <property type="entry name" value="PROTEIN PALE CRESS, CHLOROPLASTIC"/>
    <property type="match status" value="1"/>
</dbReference>
<dbReference type="GeneID" id="109708506"/>
<organism evidence="5">
    <name type="scientific">Ananas comosus</name>
    <name type="common">Pineapple</name>
    <name type="synonym">Ananas ananas</name>
    <dbReference type="NCBI Taxonomy" id="4615"/>
    <lineage>
        <taxon>Eukaryota</taxon>
        <taxon>Viridiplantae</taxon>
        <taxon>Streptophyta</taxon>
        <taxon>Embryophyta</taxon>
        <taxon>Tracheophyta</taxon>
        <taxon>Spermatophyta</taxon>
        <taxon>Magnoliopsida</taxon>
        <taxon>Liliopsida</taxon>
        <taxon>Poales</taxon>
        <taxon>Bromeliaceae</taxon>
        <taxon>Bromelioideae</taxon>
        <taxon>Ananas</taxon>
    </lineage>
</organism>
<keyword evidence="1" id="KW-1185">Reference proteome</keyword>
<dbReference type="PANTHER" id="PTHR37219:SF1">
    <property type="entry name" value="PROTEIN PALE CRESS, CHLOROPLASTIC"/>
    <property type="match status" value="1"/>
</dbReference>
<dbReference type="AlphaFoldDB" id="A0A6P5EXJ5"/>
<reference evidence="1" key="1">
    <citation type="journal article" date="2015" name="Nat. Genet.">
        <title>The pineapple genome and the evolution of CAM photosynthesis.</title>
        <authorList>
            <person name="Ming R."/>
            <person name="VanBuren R."/>
            <person name="Wai C.M."/>
            <person name="Tang H."/>
            <person name="Schatz M.C."/>
            <person name="Bowers J.E."/>
            <person name="Lyons E."/>
            <person name="Wang M.L."/>
            <person name="Chen J."/>
            <person name="Biggers E."/>
            <person name="Zhang J."/>
            <person name="Huang L."/>
            <person name="Zhang L."/>
            <person name="Miao W."/>
            <person name="Zhang J."/>
            <person name="Ye Z."/>
            <person name="Miao C."/>
            <person name="Lin Z."/>
            <person name="Wang H."/>
            <person name="Zhou H."/>
            <person name="Yim W.C."/>
            <person name="Priest H.D."/>
            <person name="Zheng C."/>
            <person name="Woodhouse M."/>
            <person name="Edger P.P."/>
            <person name="Guyot R."/>
            <person name="Guo H.B."/>
            <person name="Guo H."/>
            <person name="Zheng G."/>
            <person name="Singh R."/>
            <person name="Sharma A."/>
            <person name="Min X."/>
            <person name="Zheng Y."/>
            <person name="Lee H."/>
            <person name="Gurtowski J."/>
            <person name="Sedlazeck F.J."/>
            <person name="Harkess A."/>
            <person name="McKain M.R."/>
            <person name="Liao Z."/>
            <person name="Fang J."/>
            <person name="Liu J."/>
            <person name="Zhang X."/>
            <person name="Zhang Q."/>
            <person name="Hu W."/>
            <person name="Qin Y."/>
            <person name="Wang K."/>
            <person name="Chen L.Y."/>
            <person name="Shirley N."/>
            <person name="Lin Y.R."/>
            <person name="Liu L.Y."/>
            <person name="Hernandez A.G."/>
            <person name="Wright C.L."/>
            <person name="Bulone V."/>
            <person name="Tuskan G.A."/>
            <person name="Heath K."/>
            <person name="Zee F."/>
            <person name="Moore P.H."/>
            <person name="Sunkar R."/>
            <person name="Leebens-Mack J.H."/>
            <person name="Mockler T."/>
            <person name="Bennetzen J.L."/>
            <person name="Freeling M."/>
            <person name="Sankoff D."/>
            <person name="Paterson A.H."/>
            <person name="Zhu X."/>
            <person name="Yang X."/>
            <person name="Smith J.A."/>
            <person name="Cushman J.C."/>
            <person name="Paull R.E."/>
            <person name="Yu Q."/>
        </authorList>
    </citation>
    <scope>NUCLEOTIDE SEQUENCE [LARGE SCALE GENOMIC DNA]</scope>
    <source>
        <strain evidence="1">cv. F153</strain>
    </source>
</reference>
<evidence type="ECO:0000313" key="6">
    <source>
        <dbReference type="RefSeq" id="XP_020085871.1"/>
    </source>
</evidence>
<dbReference type="InterPro" id="IPR034563">
    <property type="entry name" value="PALE_CRESS"/>
</dbReference>
<dbReference type="RefSeq" id="XP_020085869.1">
    <property type="nucleotide sequence ID" value="XM_020230280.1"/>
</dbReference>
<evidence type="ECO:0000313" key="7">
    <source>
        <dbReference type="RefSeq" id="XP_020085872.1"/>
    </source>
</evidence>
<dbReference type="GO" id="GO:0009509">
    <property type="term" value="C:chromoplast"/>
    <property type="evidence" value="ECO:0007669"/>
    <property type="project" value="TreeGrafter"/>
</dbReference>
<accession>A0A6P5EXJ5</accession>
<gene>
    <name evidence="2 3 4 5 6 7" type="primary">LOC109708506</name>
</gene>
<dbReference type="GO" id="GO:0009513">
    <property type="term" value="C:etioplast"/>
    <property type="evidence" value="ECO:0007669"/>
    <property type="project" value="TreeGrafter"/>
</dbReference>
<dbReference type="GO" id="GO:0009658">
    <property type="term" value="P:chloroplast organization"/>
    <property type="evidence" value="ECO:0007669"/>
    <property type="project" value="InterPro"/>
</dbReference>
<dbReference type="RefSeq" id="XP_020085870.1">
    <property type="nucleotide sequence ID" value="XM_020230281.1"/>
</dbReference>
<dbReference type="GO" id="GO:0009965">
    <property type="term" value="P:leaf morphogenesis"/>
    <property type="evidence" value="ECO:0007669"/>
    <property type="project" value="TreeGrafter"/>
</dbReference>
<evidence type="ECO:0000313" key="2">
    <source>
        <dbReference type="RefSeq" id="XP_020085867.1"/>
    </source>
</evidence>
<dbReference type="Proteomes" id="UP000515123">
    <property type="component" value="Linkage group 4"/>
</dbReference>
<dbReference type="RefSeq" id="XP_020085871.1">
    <property type="nucleotide sequence ID" value="XM_020230282.1"/>
</dbReference>
<evidence type="ECO:0000313" key="5">
    <source>
        <dbReference type="RefSeq" id="XP_020085870.1"/>
    </source>
</evidence>
<evidence type="ECO:0000313" key="1">
    <source>
        <dbReference type="Proteomes" id="UP000515123"/>
    </source>
</evidence>
<sequence length="328" mass="38643">MAAKIACALPTLFLQSPSSSDLNPRHFQNLIPSFPQRRLKIFGLSHPLPLRVTAMRNSKEEYITGENKCSSWLPQEFYDDEWQTRQREKTKEWHAYRQKEEKEEERRTNEYREIGTRLKGYPEEEVHKARILVSSFIRSGEEIEEKIVEAAEKGELTELVLMVIWNRRDLAQRDDEKDVIRSLDLLYRRVETEILRRESTPSMRLLNDLLNLHDGFDNEGWLKDCRKHMMDIFPREEPFSMFLPAGFDLESHQGRIGLPPEGDVLLRIDFVREVDTLLQEVRAEQSSMQPQQQGLDPESVANRLKQQEKQQTIRQVEALLELAISLKW</sequence>
<dbReference type="GO" id="GO:0009507">
    <property type="term" value="C:chloroplast"/>
    <property type="evidence" value="ECO:0007669"/>
    <property type="project" value="TreeGrafter"/>
</dbReference>
<dbReference type="RefSeq" id="XP_020085867.1">
    <property type="nucleotide sequence ID" value="XM_020230278.1"/>
</dbReference>
<dbReference type="GO" id="GO:0071482">
    <property type="term" value="P:cellular response to light stimulus"/>
    <property type="evidence" value="ECO:0007669"/>
    <property type="project" value="TreeGrafter"/>
</dbReference>
<dbReference type="GO" id="GO:0010239">
    <property type="term" value="P:chloroplast mRNA processing"/>
    <property type="evidence" value="ECO:0007669"/>
    <property type="project" value="InterPro"/>
</dbReference>
<name>A0A6P5EXJ5_ANACO</name>
<proteinExistence type="predicted"/>
<evidence type="ECO:0000313" key="3">
    <source>
        <dbReference type="RefSeq" id="XP_020085868.1"/>
    </source>
</evidence>
<dbReference type="RefSeq" id="XP_020085868.1">
    <property type="nucleotide sequence ID" value="XM_020230279.1"/>
</dbReference>
<dbReference type="GO" id="GO:0009501">
    <property type="term" value="C:amyloplast"/>
    <property type="evidence" value="ECO:0007669"/>
    <property type="project" value="TreeGrafter"/>
</dbReference>
<dbReference type="GO" id="GO:0009537">
    <property type="term" value="C:proplastid"/>
    <property type="evidence" value="ECO:0007669"/>
    <property type="project" value="TreeGrafter"/>
</dbReference>
<protein>
    <submittedName>
        <fullName evidence="2 3">Protein PALE CRESS, chloroplastic isoform X1</fullName>
    </submittedName>
</protein>
<dbReference type="OrthoDB" id="1933879at2759"/>
<reference evidence="2 3" key="2">
    <citation type="submission" date="2025-04" db="UniProtKB">
        <authorList>
            <consortium name="RefSeq"/>
        </authorList>
    </citation>
    <scope>IDENTIFICATION</scope>
    <source>
        <tissue evidence="2 3">Leaf</tissue>
    </source>
</reference>